<evidence type="ECO:0000313" key="2">
    <source>
        <dbReference type="Proteomes" id="UP000017246"/>
    </source>
</evidence>
<organism evidence="1 2">
    <name type="scientific">Echinococcus multilocularis</name>
    <name type="common">Fox tapeworm</name>
    <dbReference type="NCBI Taxonomy" id="6211"/>
    <lineage>
        <taxon>Eukaryota</taxon>
        <taxon>Metazoa</taxon>
        <taxon>Spiralia</taxon>
        <taxon>Lophotrochozoa</taxon>
        <taxon>Platyhelminthes</taxon>
        <taxon>Cestoda</taxon>
        <taxon>Eucestoda</taxon>
        <taxon>Cyclophyllidea</taxon>
        <taxon>Taeniidae</taxon>
        <taxon>Echinococcus</taxon>
    </lineage>
</organism>
<dbReference type="EMBL" id="LN901715">
    <property type="protein sequence ID" value="CDS36130.1"/>
    <property type="molecule type" value="Genomic_DNA"/>
</dbReference>
<proteinExistence type="predicted"/>
<reference evidence="1" key="2">
    <citation type="submission" date="2015-11" db="EMBL/GenBank/DDBJ databases">
        <authorList>
            <person name="Zhang Y."/>
            <person name="Guo Z."/>
        </authorList>
    </citation>
    <scope>NUCLEOTIDE SEQUENCE</scope>
</reference>
<evidence type="ECO:0000313" key="1">
    <source>
        <dbReference type="EMBL" id="CDS36130.1"/>
    </source>
</evidence>
<sequence>MTQSWFPHAREMAIPMTNHITPSLQTAKRTASHIDNVDVTADFDISFDDHNEYTDISNGGVAVVVSQCEKPCIQLCGWPSLWWT</sequence>
<name>A0A068Y144_ECHMU</name>
<keyword evidence="2" id="KW-1185">Reference proteome</keyword>
<accession>A0A068Y144</accession>
<dbReference type="Proteomes" id="UP000017246">
    <property type="component" value="Unassembled WGS sequence"/>
</dbReference>
<reference evidence="1" key="1">
    <citation type="journal article" date="2013" name="Nature">
        <title>The genomes of four tapeworm species reveal adaptations to parasitism.</title>
        <authorList>
            <person name="Tsai I.J."/>
            <person name="Zarowiecki M."/>
            <person name="Holroyd N."/>
            <person name="Garciarrubio A."/>
            <person name="Sanchez-Flores A."/>
            <person name="Brooks K.L."/>
            <person name="Tracey A."/>
            <person name="Bobes R.J."/>
            <person name="Fragoso G."/>
            <person name="Sciutto E."/>
            <person name="Aslett M."/>
            <person name="Beasley H."/>
            <person name="Bennett H.M."/>
            <person name="Cai J."/>
            <person name="Camicia F."/>
            <person name="Clark R."/>
            <person name="Cucher M."/>
            <person name="De Silva N."/>
            <person name="Day T.A."/>
            <person name="Deplazes P."/>
            <person name="Estrada K."/>
            <person name="Fernandez C."/>
            <person name="Holland P.W."/>
            <person name="Hou J."/>
            <person name="Hu S."/>
            <person name="Huckvale T."/>
            <person name="Hung S.S."/>
            <person name="Kamenetzky L."/>
            <person name="Keane J.A."/>
            <person name="Kiss F."/>
            <person name="Koziol U."/>
            <person name="Lambert O."/>
            <person name="Liu K."/>
            <person name="Luo X."/>
            <person name="Luo Y."/>
            <person name="Macchiaroli N."/>
            <person name="Nichol S."/>
            <person name="Paps J."/>
            <person name="Parkinson J."/>
            <person name="Pouchkina-Stantcheva N."/>
            <person name="Riddiford N."/>
            <person name="Rosenzvit M."/>
            <person name="Salinas G."/>
            <person name="Wasmuth J.D."/>
            <person name="Zamanian M."/>
            <person name="Zheng Y."/>
            <person name="Cai X."/>
            <person name="Soberon X."/>
            <person name="Olson P.D."/>
            <person name="Laclette J.P."/>
            <person name="Brehm K."/>
            <person name="Berriman M."/>
            <person name="Garciarrubio A."/>
            <person name="Bobes R.J."/>
            <person name="Fragoso G."/>
            <person name="Sanchez-Flores A."/>
            <person name="Estrada K."/>
            <person name="Cevallos M.A."/>
            <person name="Morett E."/>
            <person name="Gonzalez V."/>
            <person name="Portillo T."/>
            <person name="Ochoa-Leyva A."/>
            <person name="Jose M.V."/>
            <person name="Sciutto E."/>
            <person name="Landa A."/>
            <person name="Jimenez L."/>
            <person name="Valdes V."/>
            <person name="Carrero J.C."/>
            <person name="Larralde C."/>
            <person name="Morales-Montor J."/>
            <person name="Limon-Lason J."/>
            <person name="Soberon X."/>
            <person name="Laclette J.P."/>
        </authorList>
    </citation>
    <scope>NUCLEOTIDE SEQUENCE [LARGE SCALE GENOMIC DNA]</scope>
</reference>
<gene>
    <name evidence="1" type="ORF">EmuJ_000304500</name>
</gene>
<protein>
    <submittedName>
        <fullName evidence="1">Hypothetical transcript</fullName>
    </submittedName>
</protein>
<dbReference type="AlphaFoldDB" id="A0A068Y144"/>